<organism evidence="10 11">
    <name type="scientific">Tolumonas osonensis</name>
    <dbReference type="NCBI Taxonomy" id="675874"/>
    <lineage>
        <taxon>Bacteria</taxon>
        <taxon>Pseudomonadati</taxon>
        <taxon>Pseudomonadota</taxon>
        <taxon>Gammaproteobacteria</taxon>
        <taxon>Aeromonadales</taxon>
        <taxon>Aeromonadaceae</taxon>
        <taxon>Tolumonas</taxon>
    </lineage>
</organism>
<dbReference type="InterPro" id="IPR038379">
    <property type="entry name" value="SecE_sf"/>
</dbReference>
<name>A0A841GHP2_9GAMM</name>
<proteinExistence type="inferred from homology"/>
<dbReference type="GO" id="GO:0043952">
    <property type="term" value="P:protein transport by the Sec complex"/>
    <property type="evidence" value="ECO:0007669"/>
    <property type="project" value="UniProtKB-UniRule"/>
</dbReference>
<feature type="transmembrane region" description="Helical" evidence="9">
    <location>
        <begin position="95"/>
        <end position="119"/>
    </location>
</feature>
<feature type="transmembrane region" description="Helical" evidence="9">
    <location>
        <begin position="16"/>
        <end position="36"/>
    </location>
</feature>
<dbReference type="InterPro" id="IPR001901">
    <property type="entry name" value="Translocase_SecE/Sec61-g"/>
</dbReference>
<comment type="subunit">
    <text evidence="9">Component of the Sec protein translocase complex. Heterotrimer consisting of SecY, SecE and SecG subunits. The heterotrimers can form oligomers, although 1 heterotrimer is thought to be able to translocate proteins. Interacts with the ribosome. Interacts with SecDF, and other proteins may be involved. Interacts with SecA.</text>
</comment>
<gene>
    <name evidence="9" type="primary">secE</name>
    <name evidence="10" type="ORF">HNR75_003046</name>
</gene>
<feature type="transmembrane region" description="Helical" evidence="9">
    <location>
        <begin position="42"/>
        <end position="63"/>
    </location>
</feature>
<keyword evidence="8 9" id="KW-0472">Membrane</keyword>
<comment type="caution">
    <text evidence="9">Lacks conserved residue(s) required for the propagation of feature annotation.</text>
</comment>
<dbReference type="Gene3D" id="1.20.5.1030">
    <property type="entry name" value="Preprotein translocase secy subunit"/>
    <property type="match status" value="1"/>
</dbReference>
<keyword evidence="5 9" id="KW-0653">Protein transport</keyword>
<keyword evidence="3 9" id="KW-1003">Cell membrane</keyword>
<comment type="similarity">
    <text evidence="9">Belongs to the SecE/SEC61-gamma family.</text>
</comment>
<evidence type="ECO:0000256" key="1">
    <source>
        <dbReference type="ARBA" id="ARBA00004370"/>
    </source>
</evidence>
<dbReference type="GO" id="GO:0006605">
    <property type="term" value="P:protein targeting"/>
    <property type="evidence" value="ECO:0007669"/>
    <property type="project" value="UniProtKB-UniRule"/>
</dbReference>
<dbReference type="RefSeq" id="WP_188027796.1">
    <property type="nucleotide sequence ID" value="NZ_JACHGR010000013.1"/>
</dbReference>
<comment type="subcellular location">
    <subcellularLocation>
        <location evidence="1">Membrane</location>
    </subcellularLocation>
</comment>
<dbReference type="Pfam" id="PF00584">
    <property type="entry name" value="SecE"/>
    <property type="match status" value="1"/>
</dbReference>
<dbReference type="GO" id="GO:0005886">
    <property type="term" value="C:plasma membrane"/>
    <property type="evidence" value="ECO:0007669"/>
    <property type="project" value="UniProtKB-UniRule"/>
</dbReference>
<evidence type="ECO:0000256" key="3">
    <source>
        <dbReference type="ARBA" id="ARBA00022475"/>
    </source>
</evidence>
<evidence type="ECO:0000256" key="8">
    <source>
        <dbReference type="ARBA" id="ARBA00023136"/>
    </source>
</evidence>
<dbReference type="HAMAP" id="MF_00422">
    <property type="entry name" value="SecE"/>
    <property type="match status" value="1"/>
</dbReference>
<dbReference type="EMBL" id="JACHGR010000013">
    <property type="protein sequence ID" value="MBB6057097.1"/>
    <property type="molecule type" value="Genomic_DNA"/>
</dbReference>
<dbReference type="PRINTS" id="PR01650">
    <property type="entry name" value="SECETRNLCASE"/>
</dbReference>
<dbReference type="GO" id="GO:0009306">
    <property type="term" value="P:protein secretion"/>
    <property type="evidence" value="ECO:0007669"/>
    <property type="project" value="UniProtKB-UniRule"/>
</dbReference>
<reference evidence="10 11" key="1">
    <citation type="submission" date="2020-08" db="EMBL/GenBank/DDBJ databases">
        <title>Genomic Encyclopedia of Type Strains, Phase IV (KMG-IV): sequencing the most valuable type-strain genomes for metagenomic binning, comparative biology and taxonomic classification.</title>
        <authorList>
            <person name="Goeker M."/>
        </authorList>
    </citation>
    <scope>NUCLEOTIDE SEQUENCE [LARGE SCALE GENOMIC DNA]</scope>
    <source>
        <strain evidence="10 11">DSM 22975</strain>
    </source>
</reference>
<keyword evidence="4 9" id="KW-0812">Transmembrane</keyword>
<dbReference type="NCBIfam" id="NF004372">
    <property type="entry name" value="PRK05740.1-2"/>
    <property type="match status" value="1"/>
</dbReference>
<comment type="function">
    <text evidence="9">Essential subunit of the Sec protein translocation channel SecYEG. Clamps together the 2 halves of SecY. May contact the channel plug during translocation.</text>
</comment>
<evidence type="ECO:0000256" key="9">
    <source>
        <dbReference type="HAMAP-Rule" id="MF_00422"/>
    </source>
</evidence>
<evidence type="ECO:0000313" key="11">
    <source>
        <dbReference type="Proteomes" id="UP000585721"/>
    </source>
</evidence>
<dbReference type="InterPro" id="IPR005807">
    <property type="entry name" value="SecE_bac"/>
</dbReference>
<dbReference type="GO" id="GO:0065002">
    <property type="term" value="P:intracellular protein transmembrane transport"/>
    <property type="evidence" value="ECO:0007669"/>
    <property type="project" value="UniProtKB-UniRule"/>
</dbReference>
<keyword evidence="7 9" id="KW-0811">Translocation</keyword>
<comment type="caution">
    <text evidence="10">The sequence shown here is derived from an EMBL/GenBank/DDBJ whole genome shotgun (WGS) entry which is preliminary data.</text>
</comment>
<accession>A0A841GHP2</accession>
<dbReference type="PANTHER" id="PTHR33910:SF1">
    <property type="entry name" value="PROTEIN TRANSLOCASE SUBUNIT SECE"/>
    <property type="match status" value="1"/>
</dbReference>
<keyword evidence="2 9" id="KW-0813">Transport</keyword>
<sequence>MSVNTESQSQSKGKNIALWGLVFILLAAAVVGNSVFAEKSLLIRIVAVVIVFAIAAVTAMQTIQGKALLTFSRESIKEVRKVVWPTRQETIQTTLIIFAFTVVVGLFLFLIDGALIWLVELITGMKG</sequence>
<evidence type="ECO:0000256" key="7">
    <source>
        <dbReference type="ARBA" id="ARBA00023010"/>
    </source>
</evidence>
<evidence type="ECO:0000256" key="4">
    <source>
        <dbReference type="ARBA" id="ARBA00022692"/>
    </source>
</evidence>
<evidence type="ECO:0000256" key="5">
    <source>
        <dbReference type="ARBA" id="ARBA00022927"/>
    </source>
</evidence>
<dbReference type="NCBIfam" id="TIGR00964">
    <property type="entry name" value="secE_bact"/>
    <property type="match status" value="1"/>
</dbReference>
<dbReference type="PANTHER" id="PTHR33910">
    <property type="entry name" value="PROTEIN TRANSLOCASE SUBUNIT SECE"/>
    <property type="match status" value="1"/>
</dbReference>
<dbReference type="Proteomes" id="UP000585721">
    <property type="component" value="Unassembled WGS sequence"/>
</dbReference>
<dbReference type="AlphaFoldDB" id="A0A841GHP2"/>
<keyword evidence="6 9" id="KW-1133">Transmembrane helix</keyword>
<evidence type="ECO:0000313" key="10">
    <source>
        <dbReference type="EMBL" id="MBB6057097.1"/>
    </source>
</evidence>
<evidence type="ECO:0000256" key="6">
    <source>
        <dbReference type="ARBA" id="ARBA00022989"/>
    </source>
</evidence>
<dbReference type="GO" id="GO:0008320">
    <property type="term" value="F:protein transmembrane transporter activity"/>
    <property type="evidence" value="ECO:0007669"/>
    <property type="project" value="UniProtKB-UniRule"/>
</dbReference>
<keyword evidence="11" id="KW-1185">Reference proteome</keyword>
<evidence type="ECO:0000256" key="2">
    <source>
        <dbReference type="ARBA" id="ARBA00022448"/>
    </source>
</evidence>
<protein>
    <recommendedName>
        <fullName evidence="9">Protein translocase subunit SecE</fullName>
    </recommendedName>
</protein>